<gene>
    <name evidence="1" type="primary">gp_67560</name>
</gene>
<accession>A0AAE7V4X4</accession>
<protein>
    <submittedName>
        <fullName evidence="1">Uncharacterized protein</fullName>
    </submittedName>
</protein>
<proteinExistence type="predicted"/>
<dbReference type="EMBL" id="MZ130491">
    <property type="protein sequence ID" value="QWM90627.1"/>
    <property type="molecule type" value="Genomic_DNA"/>
</dbReference>
<dbReference type="InterPro" id="IPR057877">
    <property type="entry name" value="CrAss_Ring_3_4"/>
</dbReference>
<evidence type="ECO:0000313" key="2">
    <source>
        <dbReference type="Proteomes" id="UP000827408"/>
    </source>
</evidence>
<keyword evidence="2" id="KW-1185">Reference proteome</keyword>
<sequence length="229" mass="26950">MRHIDILEAFETEIGVINQVEKPLTTDSMFWLNLAVDKFVKLRFNTDLVHKTSYEQNEKRRNDLINLYKTVKYTDFVINDNNPQYDKYIVENYPDDFLFSLNEDAIITNNNGGNPYSTSIFECTSDSFMYRVTNSLTDFHYKYGEARPLRVCTDKGCYLLTDKNYKIKEYVLGYLRTPEKINIGTPFEEYTDFDDITIPEIIKIAALMYLENTGNPRYKTITQEVMTQE</sequence>
<dbReference type="RefSeq" id="YP_010509567.1">
    <property type="nucleotide sequence ID" value="NC_067209.1"/>
</dbReference>
<organism evidence="1 2">
    <name type="scientific">uncultured phage cr61_1</name>
    <dbReference type="NCBI Taxonomy" id="2986417"/>
    <lineage>
        <taxon>Viruses</taxon>
        <taxon>Duplodnaviria</taxon>
        <taxon>Heunggongvirae</taxon>
        <taxon>Uroviricota</taxon>
        <taxon>Caudoviricetes</taxon>
        <taxon>Crassvirales</taxon>
        <taxon>Suoliviridae</taxon>
        <taxon>Oafivirinae</taxon>
        <taxon>Bohxovirus</taxon>
        <taxon>Bohxovirus oralis</taxon>
    </lineage>
</organism>
<dbReference type="GeneID" id="75687053"/>
<evidence type="ECO:0000313" key="1">
    <source>
        <dbReference type="EMBL" id="QWM90627.1"/>
    </source>
</evidence>
<dbReference type="Proteomes" id="UP000827408">
    <property type="component" value="Segment"/>
</dbReference>
<dbReference type="Pfam" id="PF25710">
    <property type="entry name" value="CrAss_Ring_3_4"/>
    <property type="match status" value="1"/>
</dbReference>
<reference evidence="1 2" key="1">
    <citation type="submission" date="2021-04" db="EMBL/GenBank/DDBJ databases">
        <authorList>
            <person name="Shkoporov A.N."/>
            <person name="Stockdale S.R."/>
            <person name="Guerin E."/>
            <person name="Ross R.P."/>
            <person name="Hill C."/>
        </authorList>
    </citation>
    <scope>NUCLEOTIDE SEQUENCE [LARGE SCALE GENOMIC DNA]</scope>
    <source>
        <strain evidence="2">cr61_1</strain>
    </source>
</reference>
<name>A0AAE7V4X4_9CAUD</name>
<dbReference type="KEGG" id="vg:75687053"/>